<gene>
    <name evidence="3" type="ORF">LIER_43201</name>
</gene>
<comment type="caution">
    <text evidence="3">The sequence shown here is derived from an EMBL/GenBank/DDBJ whole genome shotgun (WGS) entry which is preliminary data.</text>
</comment>
<name>A0AAV3PMQ0_LITER</name>
<feature type="signal peptide" evidence="2">
    <location>
        <begin position="1"/>
        <end position="23"/>
    </location>
</feature>
<dbReference type="Proteomes" id="UP001454036">
    <property type="component" value="Unassembled WGS sequence"/>
</dbReference>
<proteinExistence type="predicted"/>
<accession>A0AAV3PMQ0</accession>
<sequence length="146" mass="16377">MATLCNDLVIFLLFLSLHHACNARKLGVVMNKELSESGLLPANKVLDPSTSHWSNEVDLTRKLIHKGTMKVQDDQYQRSRIENNKSSSIEGALVKTHMGSSSSSTGSQRETLVSVPWKLPHKKKGKRQPWIDLDYSPPKTHPPVHN</sequence>
<dbReference type="PANTHER" id="PTHR34961:SF1">
    <property type="entry name" value="ROOT MERISTEM GROWTH FACTOR 10"/>
    <property type="match status" value="1"/>
</dbReference>
<feature type="chain" id="PRO_5043595792" evidence="2">
    <location>
        <begin position="24"/>
        <end position="146"/>
    </location>
</feature>
<dbReference type="EMBL" id="BAABME010033471">
    <property type="protein sequence ID" value="GAA0152980.1"/>
    <property type="molecule type" value="Genomic_DNA"/>
</dbReference>
<evidence type="ECO:0000313" key="3">
    <source>
        <dbReference type="EMBL" id="GAA0152980.1"/>
    </source>
</evidence>
<reference evidence="3 4" key="1">
    <citation type="submission" date="2024-01" db="EMBL/GenBank/DDBJ databases">
        <title>The complete chloroplast genome sequence of Lithospermum erythrorhizon: insights into the phylogenetic relationship among Boraginaceae species and the maternal lineages of purple gromwells.</title>
        <authorList>
            <person name="Okada T."/>
            <person name="Watanabe K."/>
        </authorList>
    </citation>
    <scope>NUCLEOTIDE SEQUENCE [LARGE SCALE GENOMIC DNA]</scope>
</reference>
<evidence type="ECO:0000313" key="4">
    <source>
        <dbReference type="Proteomes" id="UP001454036"/>
    </source>
</evidence>
<feature type="compositionally biased region" description="Basic and acidic residues" evidence="1">
    <location>
        <begin position="71"/>
        <end position="83"/>
    </location>
</feature>
<evidence type="ECO:0000256" key="1">
    <source>
        <dbReference type="SAM" id="MobiDB-lite"/>
    </source>
</evidence>
<dbReference type="AlphaFoldDB" id="A0AAV3PMQ0"/>
<protein>
    <submittedName>
        <fullName evidence="3">Uncharacterized protein</fullName>
    </submittedName>
</protein>
<dbReference type="InterPro" id="IPR053313">
    <property type="entry name" value="RGF"/>
</dbReference>
<organism evidence="3 4">
    <name type="scientific">Lithospermum erythrorhizon</name>
    <name type="common">Purple gromwell</name>
    <name type="synonym">Lithospermum officinale var. erythrorhizon</name>
    <dbReference type="NCBI Taxonomy" id="34254"/>
    <lineage>
        <taxon>Eukaryota</taxon>
        <taxon>Viridiplantae</taxon>
        <taxon>Streptophyta</taxon>
        <taxon>Embryophyta</taxon>
        <taxon>Tracheophyta</taxon>
        <taxon>Spermatophyta</taxon>
        <taxon>Magnoliopsida</taxon>
        <taxon>eudicotyledons</taxon>
        <taxon>Gunneridae</taxon>
        <taxon>Pentapetalae</taxon>
        <taxon>asterids</taxon>
        <taxon>lamiids</taxon>
        <taxon>Boraginales</taxon>
        <taxon>Boraginaceae</taxon>
        <taxon>Boraginoideae</taxon>
        <taxon>Lithospermeae</taxon>
        <taxon>Lithospermum</taxon>
    </lineage>
</organism>
<feature type="region of interest" description="Disordered" evidence="1">
    <location>
        <begin position="69"/>
        <end position="146"/>
    </location>
</feature>
<keyword evidence="4" id="KW-1185">Reference proteome</keyword>
<evidence type="ECO:0000256" key="2">
    <source>
        <dbReference type="SAM" id="SignalP"/>
    </source>
</evidence>
<dbReference type="PANTHER" id="PTHR34961">
    <property type="entry name" value="TRANSMEMBRANE PROTEIN"/>
    <property type="match status" value="1"/>
</dbReference>
<keyword evidence="2" id="KW-0732">Signal</keyword>